<dbReference type="InterPro" id="IPR019734">
    <property type="entry name" value="TPR_rpt"/>
</dbReference>
<dbReference type="OrthoDB" id="9805474at2"/>
<dbReference type="RefSeq" id="WP_073026073.1">
    <property type="nucleotide sequence ID" value="NZ_FQZS01000012.1"/>
</dbReference>
<evidence type="ECO:0000256" key="1">
    <source>
        <dbReference type="PROSITE-ProRule" id="PRU00339"/>
    </source>
</evidence>
<dbReference type="EMBL" id="FQZS01000012">
    <property type="protein sequence ID" value="SHI98149.1"/>
    <property type="molecule type" value="Genomic_DNA"/>
</dbReference>
<reference evidence="3 4" key="1">
    <citation type="submission" date="2016-11" db="EMBL/GenBank/DDBJ databases">
        <authorList>
            <person name="Jaros S."/>
            <person name="Januszkiewicz K."/>
            <person name="Wedrychowicz H."/>
        </authorList>
    </citation>
    <scope>NUCLEOTIDE SEQUENCE [LARGE SCALE GENOMIC DNA]</scope>
    <source>
        <strain evidence="3 4">DSM 19022</strain>
    </source>
</reference>
<sequence>MENTIRELYEYGKKIMNTDYNKALEIFIKVRDEAMETNNLRLLGEVLLDMCMVYRNTSDSVNGFKTCGQALKCFQDLNDVENQARVNNFLGIFYFYSGLFQKALRCFMTAKTMVKDKDCPRLYLSILSNIGEVYKEASNYDYALAYYEKAEELASINHINDYQAMVLLNRGDVYVIKDNLAKALECYTSAFSLINHDSNMLYSGTLLNKIGVVHMKNMDLDIAKDYFLKAKEAYEKIDNKFYLIETLINLYDLEILLGNNEAIHILEQARSLATFSGADKKLAEIEKRLHDYYFLINDYKKALEHFYNYHYLENKTDSFNLIRKLEILKLENEEMKNMPSDSTLDEIIECQYNESKKIIETLEKQNLILEKQAYYDTLTDLPNRRSIDRKLQSLMNPEKGKYHALMIIDIDHFKWVNDGMGHAFGDVCLKKISKILSQEVTEANGFVGRYGGEEFLCILENIDLPSISSIAEQLRYRIEEANIKYTYKGKKLHVTISIGYTIISDLSAKSVDQYIEMADGALYEAKSSGRNAVMKR</sequence>
<keyword evidence="1" id="KW-0802">TPR repeat</keyword>
<dbReference type="SMART" id="SM00028">
    <property type="entry name" value="TPR"/>
    <property type="match status" value="4"/>
</dbReference>
<dbReference type="Pfam" id="PF00990">
    <property type="entry name" value="GGDEF"/>
    <property type="match status" value="1"/>
</dbReference>
<evidence type="ECO:0000313" key="3">
    <source>
        <dbReference type="EMBL" id="SHI98149.1"/>
    </source>
</evidence>
<dbReference type="PANTHER" id="PTHR45138:SF9">
    <property type="entry name" value="DIGUANYLATE CYCLASE DGCM-RELATED"/>
    <property type="match status" value="1"/>
</dbReference>
<dbReference type="SUPFAM" id="SSF55073">
    <property type="entry name" value="Nucleotide cyclase"/>
    <property type="match status" value="1"/>
</dbReference>
<dbReference type="STRING" id="1122184.SAMN02745176_02014"/>
<gene>
    <name evidence="3" type="ORF">SAMN02745176_02014</name>
</gene>
<dbReference type="SUPFAM" id="SSF48452">
    <property type="entry name" value="TPR-like"/>
    <property type="match status" value="2"/>
</dbReference>
<dbReference type="AlphaFoldDB" id="A0A1M6FKK3"/>
<dbReference type="PROSITE" id="PS50887">
    <property type="entry name" value="GGDEF"/>
    <property type="match status" value="1"/>
</dbReference>
<dbReference type="CDD" id="cd01949">
    <property type="entry name" value="GGDEF"/>
    <property type="match status" value="1"/>
</dbReference>
<proteinExistence type="predicted"/>
<name>A0A1M6FKK3_9FIRM</name>
<dbReference type="InterPro" id="IPR029787">
    <property type="entry name" value="Nucleotide_cyclase"/>
</dbReference>
<dbReference type="Pfam" id="PF13424">
    <property type="entry name" value="TPR_12"/>
    <property type="match status" value="1"/>
</dbReference>
<dbReference type="GO" id="GO:0052621">
    <property type="term" value="F:diguanylate cyclase activity"/>
    <property type="evidence" value="ECO:0007669"/>
    <property type="project" value="TreeGrafter"/>
</dbReference>
<organism evidence="3 4">
    <name type="scientific">Lutispora thermophila DSM 19022</name>
    <dbReference type="NCBI Taxonomy" id="1122184"/>
    <lineage>
        <taxon>Bacteria</taxon>
        <taxon>Bacillati</taxon>
        <taxon>Bacillota</taxon>
        <taxon>Clostridia</taxon>
        <taxon>Lutisporales</taxon>
        <taxon>Lutisporaceae</taxon>
        <taxon>Lutispora</taxon>
    </lineage>
</organism>
<feature type="domain" description="GGDEF" evidence="2">
    <location>
        <begin position="401"/>
        <end position="536"/>
    </location>
</feature>
<dbReference type="Gene3D" id="3.30.70.270">
    <property type="match status" value="1"/>
</dbReference>
<dbReference type="PROSITE" id="PS50005">
    <property type="entry name" value="TPR"/>
    <property type="match status" value="2"/>
</dbReference>
<dbReference type="FunFam" id="3.30.70.270:FF:000001">
    <property type="entry name" value="Diguanylate cyclase domain protein"/>
    <property type="match status" value="1"/>
</dbReference>
<dbReference type="NCBIfam" id="TIGR00254">
    <property type="entry name" value="GGDEF"/>
    <property type="match status" value="1"/>
</dbReference>
<dbReference type="InterPro" id="IPR043128">
    <property type="entry name" value="Rev_trsase/Diguanyl_cyclase"/>
</dbReference>
<protein>
    <submittedName>
        <fullName evidence="3">Diguanylate cyclase (GGDEF) domain-containing protein</fullName>
    </submittedName>
</protein>
<dbReference type="InterPro" id="IPR000160">
    <property type="entry name" value="GGDEF_dom"/>
</dbReference>
<feature type="repeat" description="TPR" evidence="1">
    <location>
        <begin position="164"/>
        <end position="197"/>
    </location>
</feature>
<accession>A0A1M6FKK3</accession>
<dbReference type="Gene3D" id="1.25.40.10">
    <property type="entry name" value="Tetratricopeptide repeat domain"/>
    <property type="match status" value="2"/>
</dbReference>
<dbReference type="PANTHER" id="PTHR45138">
    <property type="entry name" value="REGULATORY COMPONENTS OF SENSORY TRANSDUCTION SYSTEM"/>
    <property type="match status" value="1"/>
</dbReference>
<keyword evidence="4" id="KW-1185">Reference proteome</keyword>
<dbReference type="InterPro" id="IPR050469">
    <property type="entry name" value="Diguanylate_Cyclase"/>
</dbReference>
<feature type="repeat" description="TPR" evidence="1">
    <location>
        <begin position="124"/>
        <end position="157"/>
    </location>
</feature>
<evidence type="ECO:0000313" key="4">
    <source>
        <dbReference type="Proteomes" id="UP000184442"/>
    </source>
</evidence>
<dbReference type="SMART" id="SM00267">
    <property type="entry name" value="GGDEF"/>
    <property type="match status" value="1"/>
</dbReference>
<dbReference type="InterPro" id="IPR011990">
    <property type="entry name" value="TPR-like_helical_dom_sf"/>
</dbReference>
<evidence type="ECO:0000259" key="2">
    <source>
        <dbReference type="PROSITE" id="PS50887"/>
    </source>
</evidence>
<dbReference type="Proteomes" id="UP000184442">
    <property type="component" value="Unassembled WGS sequence"/>
</dbReference>